<dbReference type="SUPFAM" id="SSF54975">
    <property type="entry name" value="Acylphosphatase/BLUF domain-like"/>
    <property type="match status" value="1"/>
</dbReference>
<dbReference type="PROSITE" id="PS51163">
    <property type="entry name" value="YRDC"/>
    <property type="match status" value="1"/>
</dbReference>
<evidence type="ECO:0000259" key="3">
    <source>
        <dbReference type="PROSITE" id="PS51163"/>
    </source>
</evidence>
<dbReference type="GO" id="GO:0003998">
    <property type="term" value="F:acylphosphatase activity"/>
    <property type="evidence" value="ECO:0007669"/>
    <property type="project" value="UniProtKB-EC"/>
</dbReference>
<dbReference type="Pfam" id="PF01300">
    <property type="entry name" value="Sua5_yciO_yrdC"/>
    <property type="match status" value="1"/>
</dbReference>
<dbReference type="PANTHER" id="PTHR42959:SF1">
    <property type="entry name" value="CARBAMOYLTRANSFERASE HYPF"/>
    <property type="match status" value="1"/>
</dbReference>
<dbReference type="Gene3D" id="3.90.870.50">
    <property type="match status" value="1"/>
</dbReference>
<dbReference type="Pfam" id="PF07503">
    <property type="entry name" value="zf-HYPF"/>
    <property type="match status" value="2"/>
</dbReference>
<comment type="catalytic activity">
    <reaction evidence="1">
        <text>an acyl phosphate + H2O = a carboxylate + phosphate + H(+)</text>
        <dbReference type="Rhea" id="RHEA:14965"/>
        <dbReference type="ChEBI" id="CHEBI:15377"/>
        <dbReference type="ChEBI" id="CHEBI:15378"/>
        <dbReference type="ChEBI" id="CHEBI:29067"/>
        <dbReference type="ChEBI" id="CHEBI:43474"/>
        <dbReference type="ChEBI" id="CHEBI:59918"/>
        <dbReference type="EC" id="3.6.1.7"/>
    </reaction>
</comment>
<evidence type="ECO:0000313" key="4">
    <source>
        <dbReference type="EMBL" id="BAL54720.1"/>
    </source>
</evidence>
<evidence type="ECO:0000259" key="2">
    <source>
        <dbReference type="PROSITE" id="PS51160"/>
    </source>
</evidence>
<evidence type="ECO:0000256" key="1">
    <source>
        <dbReference type="PROSITE-ProRule" id="PRU00520"/>
    </source>
</evidence>
<keyword evidence="1" id="KW-0378">Hydrolase</keyword>
<dbReference type="Gene3D" id="3.30.110.120">
    <property type="match status" value="1"/>
</dbReference>
<dbReference type="InterPro" id="IPR001792">
    <property type="entry name" value="Acylphosphatase-like_dom"/>
</dbReference>
<protein>
    <recommendedName>
        <fullName evidence="1">acylphosphatase</fullName>
        <ecNumber evidence="1">3.6.1.7</ecNumber>
    </recommendedName>
</protein>
<dbReference type="InterPro" id="IPR051060">
    <property type="entry name" value="Carbamoyltrans_HypF-like"/>
</dbReference>
<dbReference type="InterPro" id="IPR006070">
    <property type="entry name" value="Sua5-like_dom"/>
</dbReference>
<dbReference type="InterPro" id="IPR036046">
    <property type="entry name" value="Acylphosphatase-like_dom_sf"/>
</dbReference>
<dbReference type="GO" id="GO:0008270">
    <property type="term" value="F:zinc ion binding"/>
    <property type="evidence" value="ECO:0007669"/>
    <property type="project" value="InterPro"/>
</dbReference>
<dbReference type="EC" id="3.6.1.7" evidence="1"/>
<dbReference type="PANTHER" id="PTHR42959">
    <property type="entry name" value="CARBAMOYLTRANSFERASE"/>
    <property type="match status" value="1"/>
</dbReference>
<reference evidence="4" key="1">
    <citation type="journal article" date="2005" name="Environ. Microbiol.">
        <title>Genetic and functional properties of uncultivated thermophilic crenarchaeotes from a subsurface gold mine as revealed by analysis of genome fragments.</title>
        <authorList>
            <person name="Nunoura T."/>
            <person name="Hirayama H."/>
            <person name="Takami H."/>
            <person name="Oida H."/>
            <person name="Nishi S."/>
            <person name="Shimamura S."/>
            <person name="Suzuki Y."/>
            <person name="Inagaki F."/>
            <person name="Takai K."/>
            <person name="Nealson K.H."/>
            <person name="Horikoshi K."/>
        </authorList>
    </citation>
    <scope>NUCLEOTIDE SEQUENCE</scope>
</reference>
<name>H5SEY4_9PROT</name>
<dbReference type="SUPFAM" id="SSF55821">
    <property type="entry name" value="YrdC/RibB"/>
    <property type="match status" value="1"/>
</dbReference>
<dbReference type="GO" id="GO:0003725">
    <property type="term" value="F:double-stranded RNA binding"/>
    <property type="evidence" value="ECO:0007669"/>
    <property type="project" value="InterPro"/>
</dbReference>
<organism evidence="4">
    <name type="scientific">uncultured beta proteobacterium</name>
    <dbReference type="NCBI Taxonomy" id="86027"/>
    <lineage>
        <taxon>Bacteria</taxon>
        <taxon>Pseudomonadati</taxon>
        <taxon>Pseudomonadota</taxon>
        <taxon>Betaproteobacteria</taxon>
        <taxon>environmental samples</taxon>
    </lineage>
</organism>
<gene>
    <name evidence="4" type="ORF">HGMM_F18H05C12</name>
</gene>
<dbReference type="EMBL" id="AP011698">
    <property type="protein sequence ID" value="BAL54720.1"/>
    <property type="molecule type" value="Genomic_DNA"/>
</dbReference>
<dbReference type="Pfam" id="PF00708">
    <property type="entry name" value="Acylphosphatase"/>
    <property type="match status" value="1"/>
</dbReference>
<dbReference type="GO" id="GO:0016743">
    <property type="term" value="F:carboxyl- or carbamoyltransferase activity"/>
    <property type="evidence" value="ECO:0007669"/>
    <property type="project" value="TreeGrafter"/>
</dbReference>
<reference evidence="4" key="2">
    <citation type="journal article" date="2012" name="PLoS ONE">
        <title>A Deeply Branching Thermophilic Bacterium with an Ancient Acetyl-CoA Pathway Dominates a Subsurface Ecosystem.</title>
        <authorList>
            <person name="Takami H."/>
            <person name="Noguchi H."/>
            <person name="Takaki Y."/>
            <person name="Uchiyama I."/>
            <person name="Toyoda A."/>
            <person name="Nishi S."/>
            <person name="Chee G.-J."/>
            <person name="Arai W."/>
            <person name="Nunoura T."/>
            <person name="Itoh T."/>
            <person name="Hattori M."/>
            <person name="Takai K."/>
        </authorList>
    </citation>
    <scope>NUCLEOTIDE SEQUENCE</scope>
</reference>
<dbReference type="InterPro" id="IPR017945">
    <property type="entry name" value="DHBP_synth_RibB-like_a/b_dom"/>
</dbReference>
<accession>H5SEY4</accession>
<feature type="domain" description="Acylphosphatase-like" evidence="2">
    <location>
        <begin position="12"/>
        <end position="108"/>
    </location>
</feature>
<sequence>MVGVDRKALRRVRRFLIRGRVQGVGFRPFVARIAQALGVAGWVRNVGWGVEVAIIEGDVARFLERLRTEAPPAARIDAIEVCSDPPERFAELGQRAAADGNRRFVILPNGADHGLALAPDRAVCRDCMAELCDPHDRRWRYPFVACTACGPRYTVSTALPYARAATTLVAFPLCPECQREFDNPANRRFHAETTACPVCGPQLRFLDRSGQPVSGDPIALALACVQAGGIVALKGLGGFQLVCDARAPEVVATLRARKRRPTKPFAVMGLNAVSLAEWVDWTEADRRAFESAEAPIVLAAIRRDLDGAAVAALDALAPGLAWLGVMRPTTPLHLLLWHEACGRPVGTDWLDEPHPLFLVMTSGNRSGAPLAADDGEAFAALADCVDGFLTHDRPIAQRADDSVVRTRRDGNPIPIRRARGFVPEPITLRCQDP</sequence>
<dbReference type="AlphaFoldDB" id="H5SEY4"/>
<feature type="active site" evidence="1">
    <location>
        <position position="27"/>
    </location>
</feature>
<proteinExistence type="predicted"/>
<dbReference type="GO" id="GO:0051604">
    <property type="term" value="P:protein maturation"/>
    <property type="evidence" value="ECO:0007669"/>
    <property type="project" value="TreeGrafter"/>
</dbReference>
<feature type="domain" description="YrdC-like" evidence="3">
    <location>
        <begin position="215"/>
        <end position="420"/>
    </location>
</feature>
<dbReference type="PROSITE" id="PS00150">
    <property type="entry name" value="ACYLPHOSPHATASE_1"/>
    <property type="match status" value="1"/>
</dbReference>
<feature type="active site" evidence="1">
    <location>
        <position position="45"/>
    </location>
</feature>
<dbReference type="InterPro" id="IPR011125">
    <property type="entry name" value="Znf_HypF"/>
</dbReference>
<dbReference type="InterPro" id="IPR017968">
    <property type="entry name" value="Acylphosphatase_CS"/>
</dbReference>
<dbReference type="PROSITE" id="PS51160">
    <property type="entry name" value="ACYLPHOSPHATASE_3"/>
    <property type="match status" value="1"/>
</dbReference>